<dbReference type="eggNOG" id="arCOG02090">
    <property type="taxonomic scope" value="Archaea"/>
</dbReference>
<keyword evidence="1" id="KW-0472">Membrane</keyword>
<evidence type="ECO:0000313" key="3">
    <source>
        <dbReference type="Proteomes" id="UP000005867"/>
    </source>
</evidence>
<dbReference type="HOGENOM" id="CLU_392151_0_0_2"/>
<dbReference type="Gene3D" id="2.60.40.10">
    <property type="entry name" value="Immunoglobulins"/>
    <property type="match status" value="1"/>
</dbReference>
<dbReference type="RefSeq" id="WP_014289809.1">
    <property type="nucleotide sequence ID" value="NC_016645.1"/>
</dbReference>
<dbReference type="BioCyc" id="PSP1104324:GJSN-2544-MONOMER"/>
<name>G7VDK5_9CREN</name>
<dbReference type="GeneID" id="11594201"/>
<dbReference type="PANTHER" id="PTHR35902">
    <property type="entry name" value="S-LAYER DOMAIN-LIKE PROTEIN-RELATED"/>
    <property type="match status" value="1"/>
</dbReference>
<dbReference type="PANTHER" id="PTHR35902:SF6">
    <property type="entry name" value="CONSERVED WITHIN P. AEROPHILUM"/>
    <property type="match status" value="1"/>
</dbReference>
<dbReference type="OrthoDB" id="116073at2157"/>
<dbReference type="AlphaFoldDB" id="G7VDK5"/>
<gene>
    <name evidence="2" type="ORF">P186_2600</name>
</gene>
<reference evidence="2 3" key="1">
    <citation type="journal article" date="2012" name="J. Bacteriol.">
        <title>Complete genome sequence of strain 1860, a crenarchaeon of the genus pyrobaculum able to grow with various electron acceptors.</title>
        <authorList>
            <person name="Mardanov A.V."/>
            <person name="Gumerov V.M."/>
            <person name="Slobodkina G.B."/>
            <person name="Beletsky A.V."/>
            <person name="Bonch-Osmolovskaya E.A."/>
            <person name="Ravin N.V."/>
            <person name="Skryabin K.G."/>
        </authorList>
    </citation>
    <scope>NUCLEOTIDE SEQUENCE [LARGE SCALE GENOMIC DNA]</scope>
    <source>
        <strain evidence="2 3">1860</strain>
    </source>
</reference>
<dbReference type="EMBL" id="CP003098">
    <property type="protein sequence ID" value="AET33984.1"/>
    <property type="molecule type" value="Genomic_DNA"/>
</dbReference>
<proteinExistence type="predicted"/>
<dbReference type="KEGG" id="pyr:P186_2600"/>
<dbReference type="InterPro" id="IPR013783">
    <property type="entry name" value="Ig-like_fold"/>
</dbReference>
<sequence length="667" mass="69724">MRHAAALAVALAALAAGQAALFQPAADFLFLGGQWVDLPKYPGDVGLYKLSFYLAAQHIDVGVELKCRQASAEAARAASAGPGVFEVVLKVRAEELGVSEGCRVVFRSRHTVKAGALGDGVEKVEYHEVAVPHYPSPAFRVNGTLYLGVVGRVSLCVYDGYTYNGTVEVSAVGARLYGDARFRGELGNWCVYVAVAPLDFNAALVATVRTRDALGREVAVSRQIPLAVKPRPAPLVVPKVTWLRAGLVESVGFAVRYSIPVNGTVYAGSSSAPLVNGEAEIWGSVYAAPPVVYVPVVVQLDTGAVDRVEVPLPVYSVPADVVEIAVSPTTLVAGDVNNVKISIKYPGVFEGSISVSGGVALGVNPVTFTASDKAELTLQIVPTSSVVTLDVTVVNPGGYSTRHVVNLLAAQRQIFDVSVEPSEVASGGRHVLRIYVKPLVNVSEATVTLFPVSGLVFPQITARLGGGSVDIPVEVPSDVVGTAALGYKIVYTLASGISGEYGGTLYLVATQRPILSLSASVSPEKAEPGNPFYLTVRLYNSGGVEARDVRLNVSGPVKVVRQPGPLGAVPPQTSKDAVFTLTADSPGRYQVRVAATYWDRLGRSYTAEQTVEVVVNKTETAYAPATATGSGGGGGSNPQLYAVAALAAVAVALLALGFRRGRVARRS</sequence>
<protein>
    <recommendedName>
        <fullName evidence="4">CARDB domain-containing protein</fullName>
    </recommendedName>
</protein>
<keyword evidence="1" id="KW-0812">Transmembrane</keyword>
<organism evidence="2 3">
    <name type="scientific">Pyrobaculum ferrireducens</name>
    <dbReference type="NCBI Taxonomy" id="1104324"/>
    <lineage>
        <taxon>Archaea</taxon>
        <taxon>Thermoproteota</taxon>
        <taxon>Thermoprotei</taxon>
        <taxon>Thermoproteales</taxon>
        <taxon>Thermoproteaceae</taxon>
        <taxon>Pyrobaculum</taxon>
    </lineage>
</organism>
<feature type="transmembrane region" description="Helical" evidence="1">
    <location>
        <begin position="640"/>
        <end position="658"/>
    </location>
</feature>
<accession>G7VDK5</accession>
<dbReference type="Proteomes" id="UP000005867">
    <property type="component" value="Chromosome"/>
</dbReference>
<evidence type="ECO:0000313" key="2">
    <source>
        <dbReference type="EMBL" id="AET33984.1"/>
    </source>
</evidence>
<keyword evidence="1" id="KW-1133">Transmembrane helix</keyword>
<evidence type="ECO:0000256" key="1">
    <source>
        <dbReference type="SAM" id="Phobius"/>
    </source>
</evidence>
<evidence type="ECO:0008006" key="4">
    <source>
        <dbReference type="Google" id="ProtNLM"/>
    </source>
</evidence>
<keyword evidence="3" id="KW-1185">Reference proteome</keyword>
<dbReference type="STRING" id="1104324.P186_2600"/>